<name>A0AA39WCN4_9PEZI</name>
<dbReference type="AlphaFoldDB" id="A0AA39WCN4"/>
<evidence type="ECO:0000313" key="2">
    <source>
        <dbReference type="Proteomes" id="UP001174934"/>
    </source>
</evidence>
<comment type="caution">
    <text evidence="1">The sequence shown here is derived from an EMBL/GenBank/DDBJ whole genome shotgun (WGS) entry which is preliminary data.</text>
</comment>
<reference evidence="1" key="1">
    <citation type="submission" date="2023-06" db="EMBL/GenBank/DDBJ databases">
        <title>Genome-scale phylogeny and comparative genomics of the fungal order Sordariales.</title>
        <authorList>
            <consortium name="Lawrence Berkeley National Laboratory"/>
            <person name="Hensen N."/>
            <person name="Bonometti L."/>
            <person name="Westerberg I."/>
            <person name="Brannstrom I.O."/>
            <person name="Guillou S."/>
            <person name="Cros-Aarteil S."/>
            <person name="Calhoun S."/>
            <person name="Haridas S."/>
            <person name="Kuo A."/>
            <person name="Mondo S."/>
            <person name="Pangilinan J."/>
            <person name="Riley R."/>
            <person name="LaButti K."/>
            <person name="Andreopoulos B."/>
            <person name="Lipzen A."/>
            <person name="Chen C."/>
            <person name="Yanf M."/>
            <person name="Daum C."/>
            <person name="Ng V."/>
            <person name="Clum A."/>
            <person name="Steindorff A."/>
            <person name="Ohm R."/>
            <person name="Martin F."/>
            <person name="Silar P."/>
            <person name="Natvig D."/>
            <person name="Lalanne C."/>
            <person name="Gautier V."/>
            <person name="Ament-velasquez S.L."/>
            <person name="Kruys A."/>
            <person name="Hutchinson M.I."/>
            <person name="Powell A.J."/>
            <person name="Barry K."/>
            <person name="Miller A.N."/>
            <person name="Grigoriev I.V."/>
            <person name="Debuchy R."/>
            <person name="Gladieux P."/>
            <person name="Thoren M.H."/>
            <person name="Johannesson H."/>
        </authorList>
    </citation>
    <scope>NUCLEOTIDE SEQUENCE</scope>
    <source>
        <strain evidence="1">SMH3391-2</strain>
    </source>
</reference>
<evidence type="ECO:0008006" key="3">
    <source>
        <dbReference type="Google" id="ProtNLM"/>
    </source>
</evidence>
<dbReference type="InterPro" id="IPR037653">
    <property type="entry name" value="Cbp6"/>
</dbReference>
<dbReference type="Proteomes" id="UP001174934">
    <property type="component" value="Unassembled WGS sequence"/>
</dbReference>
<proteinExistence type="predicted"/>
<sequence>MSGATRNVAFKQFQRALERWPKDPLRPDCQLQDVLAKRLEKDSILPSKSAILSSASREEAELKQANALFSLLENRYKTKYRITDHLLKPKSNPTYYTDIIRELEEAPTRSWLTRVAKKLGGIVRFT</sequence>
<gene>
    <name evidence="1" type="ORF">B0T17DRAFT_512104</name>
</gene>
<dbReference type="GO" id="GO:0034551">
    <property type="term" value="P:mitochondrial respiratory chain complex III assembly"/>
    <property type="evidence" value="ECO:0007669"/>
    <property type="project" value="TreeGrafter"/>
</dbReference>
<dbReference type="EMBL" id="JAULSR010000010">
    <property type="protein sequence ID" value="KAK0610616.1"/>
    <property type="molecule type" value="Genomic_DNA"/>
</dbReference>
<dbReference type="GO" id="GO:0061671">
    <property type="term" value="C:Cbp3p-Cbp6 complex"/>
    <property type="evidence" value="ECO:0007669"/>
    <property type="project" value="InterPro"/>
</dbReference>
<keyword evidence="2" id="KW-1185">Reference proteome</keyword>
<evidence type="ECO:0000313" key="1">
    <source>
        <dbReference type="EMBL" id="KAK0610616.1"/>
    </source>
</evidence>
<protein>
    <recommendedName>
        <fullName evidence="3">Ubiquinol-cytochrome-c reductase complex assembly factor 2</fullName>
    </recommendedName>
</protein>
<dbReference type="GO" id="GO:0043022">
    <property type="term" value="F:ribosome binding"/>
    <property type="evidence" value="ECO:0007669"/>
    <property type="project" value="InterPro"/>
</dbReference>
<dbReference type="Pfam" id="PF20180">
    <property type="entry name" value="UQCC2_CBP6"/>
    <property type="match status" value="1"/>
</dbReference>
<dbReference type="PANTHER" id="PTHR28250">
    <property type="entry name" value="CYTOCHROME B PRE-MRNA-PROCESSING PROTEIN 6"/>
    <property type="match status" value="1"/>
</dbReference>
<accession>A0AA39WCN4</accession>
<dbReference type="PANTHER" id="PTHR28250:SF1">
    <property type="entry name" value="CYTOCHROME B PRE-MRNA-PROCESSING PROTEIN 6"/>
    <property type="match status" value="1"/>
</dbReference>
<organism evidence="1 2">
    <name type="scientific">Bombardia bombarda</name>
    <dbReference type="NCBI Taxonomy" id="252184"/>
    <lineage>
        <taxon>Eukaryota</taxon>
        <taxon>Fungi</taxon>
        <taxon>Dikarya</taxon>
        <taxon>Ascomycota</taxon>
        <taxon>Pezizomycotina</taxon>
        <taxon>Sordariomycetes</taxon>
        <taxon>Sordariomycetidae</taxon>
        <taxon>Sordariales</taxon>
        <taxon>Lasiosphaeriaceae</taxon>
        <taxon>Bombardia</taxon>
    </lineage>
</organism>